<evidence type="ECO:0000256" key="2">
    <source>
        <dbReference type="ARBA" id="ARBA00008017"/>
    </source>
</evidence>
<keyword evidence="6" id="KW-0472">Membrane</keyword>
<dbReference type="Pfam" id="PF00924">
    <property type="entry name" value="MS_channel_2nd"/>
    <property type="match status" value="1"/>
</dbReference>
<dbReference type="AlphaFoldDB" id="A0A0U0ZLP4"/>
<evidence type="ECO:0000256" key="5">
    <source>
        <dbReference type="ARBA" id="ARBA00022989"/>
    </source>
</evidence>
<evidence type="ECO:0000256" key="4">
    <source>
        <dbReference type="ARBA" id="ARBA00022692"/>
    </source>
</evidence>
<dbReference type="GO" id="GO:0005886">
    <property type="term" value="C:plasma membrane"/>
    <property type="evidence" value="ECO:0007669"/>
    <property type="project" value="UniProtKB-SubCell"/>
</dbReference>
<keyword evidence="4" id="KW-0812">Transmembrane</keyword>
<dbReference type="Pfam" id="PF21088">
    <property type="entry name" value="MS_channel_1st"/>
    <property type="match status" value="1"/>
</dbReference>
<dbReference type="Proteomes" id="UP000045782">
    <property type="component" value="Unassembled WGS sequence"/>
</dbReference>
<evidence type="ECO:0000259" key="7">
    <source>
        <dbReference type="Pfam" id="PF00924"/>
    </source>
</evidence>
<evidence type="ECO:0000313" key="11">
    <source>
        <dbReference type="Proteomes" id="UP000045782"/>
    </source>
</evidence>
<evidence type="ECO:0000256" key="1">
    <source>
        <dbReference type="ARBA" id="ARBA00004651"/>
    </source>
</evidence>
<dbReference type="Gene3D" id="1.10.287.1260">
    <property type="match status" value="1"/>
</dbReference>
<sequence>MGTLGEMSDLAIQLSESGRDWLIHRPVDIAIYVVLALAVRYVLHRAIDRLVQGARRPESAEHPRRQWWAFLRRGRDPGESEHLDQTARLPAKTRTLRGRAQDPARDARRRKRRAQRAQTLGSVLKSAVSFLVLVWVILQSLAILGVNVAPFIASAGIVGVALGFGAQNLVRDFITGIFMLFEDQYGVGDVVDVGDAVGTVESVGLRITTVRDLQGTLWYVRNGGIARVGNFSQDYAVAFLQIPLSRSADVDLACEIALEAARGAVAEEALRDDVIGAPEMLGIDGITADAISLRLTVAVRANAQWAVERELRRRILIAFDENGIRPLYLDGLSSGTVETLEKASR</sequence>
<dbReference type="PANTHER" id="PTHR30460:SF0">
    <property type="entry name" value="MODERATE CONDUCTANCE MECHANOSENSITIVE CHANNEL YBIO"/>
    <property type="match status" value="1"/>
</dbReference>
<dbReference type="InterPro" id="IPR045276">
    <property type="entry name" value="YbiO_bact"/>
</dbReference>
<dbReference type="Gene3D" id="2.30.30.60">
    <property type="match status" value="1"/>
</dbReference>
<protein>
    <submittedName>
        <fullName evidence="10">Putative mechanosensitive ion channel</fullName>
    </submittedName>
</protein>
<dbReference type="PANTHER" id="PTHR30460">
    <property type="entry name" value="MODERATE CONDUCTANCE MECHANOSENSITIVE CHANNEL YBIO"/>
    <property type="match status" value="1"/>
</dbReference>
<dbReference type="InterPro" id="IPR010920">
    <property type="entry name" value="LSM_dom_sf"/>
</dbReference>
<dbReference type="Gene3D" id="3.30.70.100">
    <property type="match status" value="1"/>
</dbReference>
<comment type="subcellular location">
    <subcellularLocation>
        <location evidence="1">Cell membrane</location>
        <topology evidence="1">Multi-pass membrane protein</topology>
    </subcellularLocation>
</comment>
<keyword evidence="5" id="KW-1133">Transmembrane helix</keyword>
<evidence type="ECO:0000256" key="3">
    <source>
        <dbReference type="ARBA" id="ARBA00022475"/>
    </source>
</evidence>
<dbReference type="SUPFAM" id="SSF82861">
    <property type="entry name" value="Mechanosensitive channel protein MscS (YggB), transmembrane region"/>
    <property type="match status" value="1"/>
</dbReference>
<dbReference type="SUPFAM" id="SSF82689">
    <property type="entry name" value="Mechanosensitive channel protein MscS (YggB), C-terminal domain"/>
    <property type="match status" value="1"/>
</dbReference>
<evidence type="ECO:0000256" key="6">
    <source>
        <dbReference type="ARBA" id="ARBA00023136"/>
    </source>
</evidence>
<gene>
    <name evidence="10" type="primary">mscS</name>
    <name evidence="10" type="ORF">ERS075579_02483</name>
</gene>
<feature type="domain" description="Mechanosensitive ion channel MscS C-terminal" evidence="8">
    <location>
        <begin position="242"/>
        <end position="325"/>
    </location>
</feature>
<dbReference type="InterPro" id="IPR049142">
    <property type="entry name" value="MS_channel_1st"/>
</dbReference>
<keyword evidence="3" id="KW-1003">Cell membrane</keyword>
<evidence type="ECO:0000313" key="10">
    <source>
        <dbReference type="EMBL" id="CPV53264.1"/>
    </source>
</evidence>
<proteinExistence type="inferred from homology"/>
<evidence type="ECO:0000259" key="8">
    <source>
        <dbReference type="Pfam" id="PF21082"/>
    </source>
</evidence>
<feature type="domain" description="Mechanosensitive ion channel transmembrane helices 2/3" evidence="9">
    <location>
        <begin position="128"/>
        <end position="167"/>
    </location>
</feature>
<dbReference type="InterPro" id="IPR011066">
    <property type="entry name" value="MscS_channel_C_sf"/>
</dbReference>
<organism evidence="10 11">
    <name type="scientific">Mycobacteroides abscessus</name>
    <dbReference type="NCBI Taxonomy" id="36809"/>
    <lineage>
        <taxon>Bacteria</taxon>
        <taxon>Bacillati</taxon>
        <taxon>Actinomycetota</taxon>
        <taxon>Actinomycetes</taxon>
        <taxon>Mycobacteriales</taxon>
        <taxon>Mycobacteriaceae</taxon>
        <taxon>Mycobacteroides</taxon>
    </lineage>
</organism>
<name>A0A0U0ZLP4_9MYCO</name>
<dbReference type="FunFam" id="2.30.30.60:FF:000001">
    <property type="entry name" value="MscS Mechanosensitive ion channel"/>
    <property type="match status" value="1"/>
</dbReference>
<dbReference type="RefSeq" id="WP_016892825.1">
    <property type="nucleotide sequence ID" value="NZ_CSVC01000001.1"/>
</dbReference>
<dbReference type="InterPro" id="IPR006685">
    <property type="entry name" value="MscS_channel_2nd"/>
</dbReference>
<dbReference type="SUPFAM" id="SSF50182">
    <property type="entry name" value="Sm-like ribonucleoproteins"/>
    <property type="match status" value="1"/>
</dbReference>
<dbReference type="Pfam" id="PF21082">
    <property type="entry name" value="MS_channel_3rd"/>
    <property type="match status" value="1"/>
</dbReference>
<dbReference type="InterPro" id="IPR023408">
    <property type="entry name" value="MscS_beta-dom_sf"/>
</dbReference>
<comment type="similarity">
    <text evidence="2">Belongs to the MscS (TC 1.A.23) family.</text>
</comment>
<dbReference type="InterPro" id="IPR011014">
    <property type="entry name" value="MscS_channel_TM-2"/>
</dbReference>
<dbReference type="EMBL" id="CSWP01000004">
    <property type="protein sequence ID" value="CPV53264.1"/>
    <property type="molecule type" value="Genomic_DNA"/>
</dbReference>
<accession>A0A0U0ZLP4</accession>
<dbReference type="InterPro" id="IPR049278">
    <property type="entry name" value="MS_channel_C"/>
</dbReference>
<dbReference type="GO" id="GO:0008381">
    <property type="term" value="F:mechanosensitive monoatomic ion channel activity"/>
    <property type="evidence" value="ECO:0007669"/>
    <property type="project" value="InterPro"/>
</dbReference>
<feature type="domain" description="Mechanosensitive ion channel MscS" evidence="7">
    <location>
        <begin position="168"/>
        <end position="232"/>
    </location>
</feature>
<reference evidence="10 11" key="1">
    <citation type="submission" date="2015-03" db="EMBL/GenBank/DDBJ databases">
        <authorList>
            <person name="Murphy D."/>
        </authorList>
    </citation>
    <scope>NUCLEOTIDE SEQUENCE [LARGE SCALE GENOMIC DNA]</scope>
    <source>
        <strain evidence="10 11">PAP088</strain>
    </source>
</reference>
<evidence type="ECO:0000259" key="9">
    <source>
        <dbReference type="Pfam" id="PF21088"/>
    </source>
</evidence>